<comment type="caution">
    <text evidence="1">The sequence shown here is derived from an EMBL/GenBank/DDBJ whole genome shotgun (WGS) entry which is preliminary data.</text>
</comment>
<protein>
    <submittedName>
        <fullName evidence="1">Uncharacterized protein</fullName>
    </submittedName>
</protein>
<gene>
    <name evidence="1" type="ORF">NARC_30211</name>
</gene>
<dbReference type="AlphaFoldDB" id="A0A557SY11"/>
<name>A0A557SY11_9ARCH</name>
<evidence type="ECO:0000313" key="2">
    <source>
        <dbReference type="Proteomes" id="UP000315289"/>
    </source>
</evidence>
<reference evidence="1 2" key="1">
    <citation type="journal article" date="2019" name="Front. Microbiol.">
        <title>Ammonia Oxidation by the Arctic Terrestrial Thaumarchaeote Candidatus Nitrosocosmicus arcticus Is Stimulated by Increasing Temperatures.</title>
        <authorList>
            <person name="Alves R.J.E."/>
            <person name="Kerou M."/>
            <person name="Zappe A."/>
            <person name="Bittner R."/>
            <person name="Abby S.S."/>
            <person name="Schmidt H.A."/>
            <person name="Pfeifer K."/>
            <person name="Schleper C."/>
        </authorList>
    </citation>
    <scope>NUCLEOTIDE SEQUENCE [LARGE SCALE GENOMIC DNA]</scope>
    <source>
        <strain evidence="1 2">Kfb</strain>
    </source>
</reference>
<accession>A0A557SY11</accession>
<sequence>MLNATKGMEESDGSIDSNYISNNIIELNKKKVVFCAF</sequence>
<keyword evidence="2" id="KW-1185">Reference proteome</keyword>
<proteinExistence type="predicted"/>
<dbReference type="EMBL" id="VOAH01000003">
    <property type="protein sequence ID" value="TVP41496.1"/>
    <property type="molecule type" value="Genomic_DNA"/>
</dbReference>
<evidence type="ECO:0000313" key="1">
    <source>
        <dbReference type="EMBL" id="TVP41496.1"/>
    </source>
</evidence>
<organism evidence="1 2">
    <name type="scientific">Candidatus Nitrosocosmicus arcticus</name>
    <dbReference type="NCBI Taxonomy" id="2035267"/>
    <lineage>
        <taxon>Archaea</taxon>
        <taxon>Nitrososphaerota</taxon>
        <taxon>Nitrososphaeria</taxon>
        <taxon>Nitrososphaerales</taxon>
        <taxon>Nitrososphaeraceae</taxon>
        <taxon>Candidatus Nitrosocosmicus</taxon>
    </lineage>
</organism>
<dbReference type="Proteomes" id="UP000315289">
    <property type="component" value="Unassembled WGS sequence"/>
</dbReference>